<dbReference type="Pfam" id="PF00892">
    <property type="entry name" value="EamA"/>
    <property type="match status" value="2"/>
</dbReference>
<proteinExistence type="inferred from homology"/>
<dbReference type="InterPro" id="IPR050638">
    <property type="entry name" value="AA-Vitamin_Transporters"/>
</dbReference>
<dbReference type="InterPro" id="IPR037185">
    <property type="entry name" value="EmrE-like"/>
</dbReference>
<feature type="transmembrane region" description="Helical" evidence="6">
    <location>
        <begin position="267"/>
        <end position="287"/>
    </location>
</feature>
<dbReference type="AlphaFoldDB" id="A0A4S8NWV1"/>
<evidence type="ECO:0000313" key="9">
    <source>
        <dbReference type="Proteomes" id="UP000308828"/>
    </source>
</evidence>
<evidence type="ECO:0000256" key="4">
    <source>
        <dbReference type="ARBA" id="ARBA00022989"/>
    </source>
</evidence>
<dbReference type="PANTHER" id="PTHR32322">
    <property type="entry name" value="INNER MEMBRANE TRANSPORTER"/>
    <property type="match status" value="1"/>
</dbReference>
<name>A0A4S8NWV1_9HYPH</name>
<feature type="transmembrane region" description="Helical" evidence="6">
    <location>
        <begin position="90"/>
        <end position="108"/>
    </location>
</feature>
<keyword evidence="3 6" id="KW-0812">Transmembrane</keyword>
<feature type="transmembrane region" description="Helical" evidence="6">
    <location>
        <begin position="171"/>
        <end position="192"/>
    </location>
</feature>
<feature type="transmembrane region" description="Helical" evidence="6">
    <location>
        <begin position="114"/>
        <end position="136"/>
    </location>
</feature>
<feature type="transmembrane region" description="Helical" evidence="6">
    <location>
        <begin position="25"/>
        <end position="47"/>
    </location>
</feature>
<keyword evidence="9" id="KW-1185">Reference proteome</keyword>
<evidence type="ECO:0000256" key="3">
    <source>
        <dbReference type="ARBA" id="ARBA00022692"/>
    </source>
</evidence>
<dbReference type="GO" id="GO:0016020">
    <property type="term" value="C:membrane"/>
    <property type="evidence" value="ECO:0007669"/>
    <property type="project" value="UniProtKB-SubCell"/>
</dbReference>
<keyword evidence="5 6" id="KW-0472">Membrane</keyword>
<evidence type="ECO:0000256" key="1">
    <source>
        <dbReference type="ARBA" id="ARBA00004141"/>
    </source>
</evidence>
<accession>A0A4S8NWV1</accession>
<reference evidence="8 9" key="1">
    <citation type="submission" date="2019-04" db="EMBL/GenBank/DDBJ databases">
        <title>Genome sequence of strain shin9-1.</title>
        <authorList>
            <person name="Gao J."/>
            <person name="Sun J."/>
        </authorList>
    </citation>
    <scope>NUCLEOTIDE SEQUENCE [LARGE SCALE GENOMIC DNA]</scope>
    <source>
        <strain evidence="9">shin9-1</strain>
    </source>
</reference>
<evidence type="ECO:0000313" key="8">
    <source>
        <dbReference type="EMBL" id="THV21361.1"/>
    </source>
</evidence>
<protein>
    <submittedName>
        <fullName evidence="8">DMT family transporter</fullName>
    </submittedName>
</protein>
<dbReference type="EMBL" id="STGV01000005">
    <property type="protein sequence ID" value="THV21361.1"/>
    <property type="molecule type" value="Genomic_DNA"/>
</dbReference>
<gene>
    <name evidence="8" type="ORF">FAA97_15180</name>
</gene>
<comment type="subcellular location">
    <subcellularLocation>
        <location evidence="1">Membrane</location>
        <topology evidence="1">Multi-pass membrane protein</topology>
    </subcellularLocation>
</comment>
<feature type="transmembrane region" description="Helical" evidence="6">
    <location>
        <begin position="143"/>
        <end position="159"/>
    </location>
</feature>
<evidence type="ECO:0000259" key="7">
    <source>
        <dbReference type="Pfam" id="PF00892"/>
    </source>
</evidence>
<feature type="transmembrane region" description="Helical" evidence="6">
    <location>
        <begin position="204"/>
        <end position="224"/>
    </location>
</feature>
<dbReference type="InterPro" id="IPR000620">
    <property type="entry name" value="EamA_dom"/>
</dbReference>
<evidence type="ECO:0000256" key="6">
    <source>
        <dbReference type="SAM" id="Phobius"/>
    </source>
</evidence>
<comment type="caution">
    <text evidence="8">The sequence shown here is derived from an EMBL/GenBank/DDBJ whole genome shotgun (WGS) entry which is preliminary data.</text>
</comment>
<evidence type="ECO:0000256" key="2">
    <source>
        <dbReference type="ARBA" id="ARBA00007362"/>
    </source>
</evidence>
<keyword evidence="4 6" id="KW-1133">Transmembrane helix</keyword>
<dbReference type="OrthoDB" id="5812248at2"/>
<dbReference type="RefSeq" id="WP_136599412.1">
    <property type="nucleotide sequence ID" value="NZ_STGV01000005.1"/>
</dbReference>
<feature type="transmembrane region" description="Helical" evidence="6">
    <location>
        <begin position="236"/>
        <end position="255"/>
    </location>
</feature>
<feature type="domain" description="EamA" evidence="7">
    <location>
        <begin position="29"/>
        <end position="158"/>
    </location>
</feature>
<dbReference type="PANTHER" id="PTHR32322:SF2">
    <property type="entry name" value="EAMA DOMAIN-CONTAINING PROTEIN"/>
    <property type="match status" value="1"/>
</dbReference>
<sequence>MTEDAVPASATVNRHTTHAKGREKLLAHAAMLLFAALIAGSFSFGGLAARHLEAGPLTLWRYLMTMVVMGILSFGILRVPFARPRRIWRYALLGGLIAVYMLTMFIALEFTSPVQTGAVFTLMPLISAGFALLFIGQKTRPDVLAALVIAALGAIWVIFRADLNAILSFDIGRGELIFFVGVICHGAYVPLIRKYNHGENPVAFGFWVVVFTIPWLLPTGAVPLATTDFINLPSTVWATIAYLSVITTALTFMLLQYASMRLPAPKVLGYGYLTPTFIILLEGLLGHGWASPAVFLGALVTAAGLVVMGLLKD</sequence>
<feature type="transmembrane region" description="Helical" evidence="6">
    <location>
        <begin position="59"/>
        <end position="78"/>
    </location>
</feature>
<organism evidence="8 9">
    <name type="scientific">Peteryoungia ipomoeae</name>
    <dbReference type="NCBI Taxonomy" id="1210932"/>
    <lineage>
        <taxon>Bacteria</taxon>
        <taxon>Pseudomonadati</taxon>
        <taxon>Pseudomonadota</taxon>
        <taxon>Alphaproteobacteria</taxon>
        <taxon>Hyphomicrobiales</taxon>
        <taxon>Rhizobiaceae</taxon>
        <taxon>Peteryoungia</taxon>
    </lineage>
</organism>
<dbReference type="SUPFAM" id="SSF103481">
    <property type="entry name" value="Multidrug resistance efflux transporter EmrE"/>
    <property type="match status" value="1"/>
</dbReference>
<evidence type="ECO:0000256" key="5">
    <source>
        <dbReference type="ARBA" id="ARBA00023136"/>
    </source>
</evidence>
<feature type="transmembrane region" description="Helical" evidence="6">
    <location>
        <begin position="293"/>
        <end position="311"/>
    </location>
</feature>
<comment type="similarity">
    <text evidence="2">Belongs to the EamA transporter family.</text>
</comment>
<dbReference type="Proteomes" id="UP000308828">
    <property type="component" value="Unassembled WGS sequence"/>
</dbReference>
<feature type="domain" description="EamA" evidence="7">
    <location>
        <begin position="173"/>
        <end position="308"/>
    </location>
</feature>